<protein>
    <submittedName>
        <fullName evidence="1">Uncharacterized protein</fullName>
    </submittedName>
</protein>
<accession>A0AA35GKJ3</accession>
<dbReference type="EMBL" id="CAHPSC010000089">
    <property type="protein sequence ID" value="CAB5710531.1"/>
    <property type="molecule type" value="Genomic_DNA"/>
</dbReference>
<evidence type="ECO:0000313" key="2">
    <source>
        <dbReference type="Proteomes" id="UP000834458"/>
    </source>
</evidence>
<dbReference type="AlphaFoldDB" id="A0AA35GKJ3"/>
<comment type="caution">
    <text evidence="1">The sequence shown here is derived from an EMBL/GenBank/DDBJ whole genome shotgun (WGS) entry which is preliminary data.</text>
</comment>
<sequence length="177" mass="18886">MTTSYIPPGQDRAFSICLMATSRASAPNMAPGLAQQVLDDGGFVLLISTREKSPVPRSDQHRLRVLTPGADLQQVCIDWPGIGNKCSVIVDGQPLYVGEAIHHPIKPPALPQLATEARRALRLRIRDMTVICDAGYAAATRTALEAPLQHDHPPTCGSCGADVHQQPAEGEGLPCGH</sequence>
<proteinExistence type="predicted"/>
<name>A0AA35GKJ3_9BURK</name>
<evidence type="ECO:0000313" key="1">
    <source>
        <dbReference type="EMBL" id="CAB5710531.1"/>
    </source>
</evidence>
<organism evidence="1 2">
    <name type="scientific">Comamonas aquatica</name>
    <dbReference type="NCBI Taxonomy" id="225991"/>
    <lineage>
        <taxon>Bacteria</taxon>
        <taxon>Pseudomonadati</taxon>
        <taxon>Pseudomonadota</taxon>
        <taxon>Betaproteobacteria</taxon>
        <taxon>Burkholderiales</taxon>
        <taxon>Comamonadaceae</taxon>
        <taxon>Comamonas</taxon>
    </lineage>
</organism>
<reference evidence="1" key="1">
    <citation type="submission" date="2020-05" db="EMBL/GenBank/DDBJ databases">
        <authorList>
            <person name="Delgado-Blas J."/>
        </authorList>
    </citation>
    <scope>NUCLEOTIDE SEQUENCE</scope>
    <source>
        <strain evidence="1">BB1454</strain>
    </source>
</reference>
<dbReference type="Proteomes" id="UP000834458">
    <property type="component" value="Unassembled WGS sequence"/>
</dbReference>
<gene>
    <name evidence="1" type="ORF">GHA_03614</name>
</gene>
<dbReference type="RefSeq" id="WP_234687998.1">
    <property type="nucleotide sequence ID" value="NZ_CAHPSC010000089.1"/>
</dbReference>